<evidence type="ECO:0000259" key="3">
    <source>
        <dbReference type="PROSITE" id="PS50994"/>
    </source>
</evidence>
<dbReference type="Proteomes" id="UP001166286">
    <property type="component" value="Unassembled WGS sequence"/>
</dbReference>
<reference evidence="4" key="1">
    <citation type="submission" date="2023-03" db="EMBL/GenBank/DDBJ databases">
        <title>Complete genome of Cladonia borealis.</title>
        <authorList>
            <person name="Park H."/>
        </authorList>
    </citation>
    <scope>NUCLEOTIDE SEQUENCE</scope>
    <source>
        <strain evidence="4">ANT050790</strain>
    </source>
</reference>
<feature type="region of interest" description="Disordered" evidence="2">
    <location>
        <begin position="1"/>
        <end position="20"/>
    </location>
</feature>
<feature type="domain" description="Integrase catalytic" evidence="3">
    <location>
        <begin position="154"/>
        <end position="343"/>
    </location>
</feature>
<evidence type="ECO:0000256" key="1">
    <source>
        <dbReference type="ARBA" id="ARBA00022884"/>
    </source>
</evidence>
<dbReference type="InterPro" id="IPR001584">
    <property type="entry name" value="Integrase_cat-core"/>
</dbReference>
<dbReference type="Gene3D" id="3.30.420.10">
    <property type="entry name" value="Ribonuclease H-like superfamily/Ribonuclease H"/>
    <property type="match status" value="1"/>
</dbReference>
<evidence type="ECO:0000313" key="5">
    <source>
        <dbReference type="Proteomes" id="UP001166286"/>
    </source>
</evidence>
<dbReference type="PROSITE" id="PS50994">
    <property type="entry name" value="INTEGRASE"/>
    <property type="match status" value="1"/>
</dbReference>
<dbReference type="InterPro" id="IPR050951">
    <property type="entry name" value="Retrovirus_Pol_polyprotein"/>
</dbReference>
<feature type="region of interest" description="Disordered" evidence="2">
    <location>
        <begin position="166"/>
        <end position="197"/>
    </location>
</feature>
<keyword evidence="5" id="KW-1185">Reference proteome</keyword>
<gene>
    <name evidence="4" type="ORF">JMJ35_002601</name>
</gene>
<dbReference type="SUPFAM" id="SSF53098">
    <property type="entry name" value="Ribonuclease H-like"/>
    <property type="match status" value="1"/>
</dbReference>
<evidence type="ECO:0000256" key="2">
    <source>
        <dbReference type="SAM" id="MobiDB-lite"/>
    </source>
</evidence>
<dbReference type="EMBL" id="JAFEKC020000004">
    <property type="protein sequence ID" value="KAK0515222.1"/>
    <property type="molecule type" value="Genomic_DNA"/>
</dbReference>
<sequence>MVGLLETGALRPNQSPQLPDSQWAVKADTSTKRAIEDKYVPGLYSAPFGHDPSIDQGTWIKNQHKAIACEAVYTHKTLQRFSNVKAEYVRILNWILVKITFNRLTAAQNIDEQFMLNNLAQKYMIKGPTRSIFSPKNSKGYATRIGTTLRITGAVDCPHTKFQRDYSDRTQANLEADKPIYTPKEATTATAGEATTATAEEGAAATTGEATTIAAGEAANTAVGEGNKAGWDGGETESGEKQACWGIPCAIVSDRDPKFMSQLWKTIFKTLGTDLMVSTAYQPQADGQPERTIQTVEIALRYHLACYPEEDWDKFVITLRGTLNDSVNASTGLAPDEIIYGMKLDEGASPAGTIEKEQPEVTEALKVYRQQAVGRGDGS</sequence>
<comment type="caution">
    <text evidence="4">The sequence shown here is derived from an EMBL/GenBank/DDBJ whole genome shotgun (WGS) entry which is preliminary data.</text>
</comment>
<dbReference type="GO" id="GO:0015074">
    <property type="term" value="P:DNA integration"/>
    <property type="evidence" value="ECO:0007669"/>
    <property type="project" value="InterPro"/>
</dbReference>
<dbReference type="PANTHER" id="PTHR37984">
    <property type="entry name" value="PROTEIN CBG26694"/>
    <property type="match status" value="1"/>
</dbReference>
<proteinExistence type="predicted"/>
<accession>A0AA39R5F4</accession>
<name>A0AA39R5F4_9LECA</name>
<feature type="compositionally biased region" description="Low complexity" evidence="2">
    <location>
        <begin position="185"/>
        <end position="197"/>
    </location>
</feature>
<dbReference type="GO" id="GO:0003723">
    <property type="term" value="F:RNA binding"/>
    <property type="evidence" value="ECO:0007669"/>
    <property type="project" value="UniProtKB-KW"/>
</dbReference>
<evidence type="ECO:0000313" key="4">
    <source>
        <dbReference type="EMBL" id="KAK0515222.1"/>
    </source>
</evidence>
<keyword evidence="1" id="KW-0694">RNA-binding</keyword>
<dbReference type="AlphaFoldDB" id="A0AA39R5F4"/>
<dbReference type="GO" id="GO:0005634">
    <property type="term" value="C:nucleus"/>
    <property type="evidence" value="ECO:0007669"/>
    <property type="project" value="UniProtKB-ARBA"/>
</dbReference>
<dbReference type="PANTHER" id="PTHR37984:SF5">
    <property type="entry name" value="PROTEIN NYNRIN-LIKE"/>
    <property type="match status" value="1"/>
</dbReference>
<dbReference type="InterPro" id="IPR036397">
    <property type="entry name" value="RNaseH_sf"/>
</dbReference>
<organism evidence="4 5">
    <name type="scientific">Cladonia borealis</name>
    <dbReference type="NCBI Taxonomy" id="184061"/>
    <lineage>
        <taxon>Eukaryota</taxon>
        <taxon>Fungi</taxon>
        <taxon>Dikarya</taxon>
        <taxon>Ascomycota</taxon>
        <taxon>Pezizomycotina</taxon>
        <taxon>Lecanoromycetes</taxon>
        <taxon>OSLEUM clade</taxon>
        <taxon>Lecanoromycetidae</taxon>
        <taxon>Lecanorales</taxon>
        <taxon>Lecanorineae</taxon>
        <taxon>Cladoniaceae</taxon>
        <taxon>Cladonia</taxon>
    </lineage>
</organism>
<protein>
    <recommendedName>
        <fullName evidence="3">Integrase catalytic domain-containing protein</fullName>
    </recommendedName>
</protein>
<dbReference type="InterPro" id="IPR012337">
    <property type="entry name" value="RNaseH-like_sf"/>
</dbReference>